<name>B0N4U1_9FIRM</name>
<proteinExistence type="predicted"/>
<reference evidence="1" key="1">
    <citation type="submission" date="2007-11" db="EMBL/GenBank/DDBJ databases">
        <authorList>
            <person name="Fulton L."/>
            <person name="Clifton S."/>
            <person name="Fulton B."/>
            <person name="Xu J."/>
            <person name="Minx P."/>
            <person name="Pepin K.H."/>
            <person name="Johnson M."/>
            <person name="Thiruvilangam P."/>
            <person name="Bhonagiri V."/>
            <person name="Nash W.E."/>
            <person name="Mardis E.R."/>
            <person name="Wilson R.K."/>
        </authorList>
    </citation>
    <scope>NUCLEOTIDE SEQUENCE [LARGE SCALE GENOMIC DNA]</scope>
    <source>
        <strain evidence="1">DSM 1402</strain>
    </source>
</reference>
<sequence>MKKIIVDEKNHIAYQLIGDIYYPILCNYQLPLGNYAKEKIQYLKSYYPKEYVQLLKDKDFHNQLFILNCYCEQYYQKRLI</sequence>
<dbReference type="HOGENOM" id="CLU_2583727_0_0_9"/>
<evidence type="ECO:0000313" key="2">
    <source>
        <dbReference type="Proteomes" id="UP000005798"/>
    </source>
</evidence>
<reference evidence="1" key="2">
    <citation type="submission" date="2014-06" db="EMBL/GenBank/DDBJ databases">
        <title>Draft genome sequence of Clostridium ramosum(DSM 1402).</title>
        <authorList>
            <person name="Sudarsanam P."/>
            <person name="Ley R."/>
            <person name="Guruge J."/>
            <person name="Turnbaugh P.J."/>
            <person name="Mahowald M."/>
            <person name="Liep D."/>
            <person name="Gordon J."/>
        </authorList>
    </citation>
    <scope>NUCLEOTIDE SEQUENCE</scope>
    <source>
        <strain evidence="1">DSM 1402</strain>
    </source>
</reference>
<dbReference type="EMBL" id="ABFX02000005">
    <property type="protein sequence ID" value="EDS18693.1"/>
    <property type="molecule type" value="Genomic_DNA"/>
</dbReference>
<protein>
    <submittedName>
        <fullName evidence="1">Uncharacterized protein</fullName>
    </submittedName>
</protein>
<comment type="caution">
    <text evidence="1">The sequence shown here is derived from an EMBL/GenBank/DDBJ whole genome shotgun (WGS) entry which is preliminary data.</text>
</comment>
<accession>B0N4U1</accession>
<dbReference type="RefSeq" id="WP_003537159.1">
    <property type="nucleotide sequence ID" value="NZ_CAXUJL010000004.1"/>
</dbReference>
<dbReference type="AlphaFoldDB" id="B0N4U1"/>
<organism evidence="1 2">
    <name type="scientific">Thomasclavelia ramosa DSM 1402</name>
    <dbReference type="NCBI Taxonomy" id="445974"/>
    <lineage>
        <taxon>Bacteria</taxon>
        <taxon>Bacillati</taxon>
        <taxon>Bacillota</taxon>
        <taxon>Erysipelotrichia</taxon>
        <taxon>Erysipelotrichales</taxon>
        <taxon>Coprobacillaceae</taxon>
        <taxon>Thomasclavelia</taxon>
    </lineage>
</organism>
<gene>
    <name evidence="1" type="ORF">CLORAM_01642</name>
</gene>
<dbReference type="Proteomes" id="UP000005798">
    <property type="component" value="Unassembled WGS sequence"/>
</dbReference>
<keyword evidence="2" id="KW-1185">Reference proteome</keyword>
<evidence type="ECO:0000313" key="1">
    <source>
        <dbReference type="EMBL" id="EDS18693.1"/>
    </source>
</evidence>